<evidence type="ECO:0000313" key="2">
    <source>
        <dbReference type="Proteomes" id="UP000276133"/>
    </source>
</evidence>
<evidence type="ECO:0000313" key="1">
    <source>
        <dbReference type="EMBL" id="RNA01820.1"/>
    </source>
</evidence>
<sequence>MFKPINIGFRAHFFVSTLRQPKFLIVQGFFSARLIENFKTSLNKKINLANISKISKLSHNKKNSKLSRVNFNLKAFFLGLVPFVDNCPWTIVDV</sequence>
<organism evidence="1 2">
    <name type="scientific">Brachionus plicatilis</name>
    <name type="common">Marine rotifer</name>
    <name type="synonym">Brachionus muelleri</name>
    <dbReference type="NCBI Taxonomy" id="10195"/>
    <lineage>
        <taxon>Eukaryota</taxon>
        <taxon>Metazoa</taxon>
        <taxon>Spiralia</taxon>
        <taxon>Gnathifera</taxon>
        <taxon>Rotifera</taxon>
        <taxon>Eurotatoria</taxon>
        <taxon>Monogononta</taxon>
        <taxon>Pseudotrocha</taxon>
        <taxon>Ploima</taxon>
        <taxon>Brachionidae</taxon>
        <taxon>Brachionus</taxon>
    </lineage>
</organism>
<protein>
    <submittedName>
        <fullName evidence="1">Uncharacterized protein</fullName>
    </submittedName>
</protein>
<gene>
    <name evidence="1" type="ORF">BpHYR1_003216</name>
</gene>
<dbReference type="EMBL" id="REGN01009157">
    <property type="protein sequence ID" value="RNA01820.1"/>
    <property type="molecule type" value="Genomic_DNA"/>
</dbReference>
<keyword evidence="2" id="KW-1185">Reference proteome</keyword>
<comment type="caution">
    <text evidence="1">The sequence shown here is derived from an EMBL/GenBank/DDBJ whole genome shotgun (WGS) entry which is preliminary data.</text>
</comment>
<dbReference type="AlphaFoldDB" id="A0A3M7PRY7"/>
<name>A0A3M7PRY7_BRAPC</name>
<dbReference type="Proteomes" id="UP000276133">
    <property type="component" value="Unassembled WGS sequence"/>
</dbReference>
<accession>A0A3M7PRY7</accession>
<proteinExistence type="predicted"/>
<reference evidence="1 2" key="1">
    <citation type="journal article" date="2018" name="Sci. Rep.">
        <title>Genomic signatures of local adaptation to the degree of environmental predictability in rotifers.</title>
        <authorList>
            <person name="Franch-Gras L."/>
            <person name="Hahn C."/>
            <person name="Garcia-Roger E.M."/>
            <person name="Carmona M.J."/>
            <person name="Serra M."/>
            <person name="Gomez A."/>
        </authorList>
    </citation>
    <scope>NUCLEOTIDE SEQUENCE [LARGE SCALE GENOMIC DNA]</scope>
    <source>
        <strain evidence="1">HYR1</strain>
    </source>
</reference>